<reference evidence="4" key="1">
    <citation type="journal article" date="2020" name="bioRxiv">
        <title>Comparative genomics of Chlamydomonas.</title>
        <authorList>
            <person name="Craig R.J."/>
            <person name="Hasan A.R."/>
            <person name="Ness R.W."/>
            <person name="Keightley P.D."/>
        </authorList>
    </citation>
    <scope>NUCLEOTIDE SEQUENCE</scope>
    <source>
        <strain evidence="4">CCAP 11/70</strain>
    </source>
</reference>
<dbReference type="InterPro" id="IPR008972">
    <property type="entry name" value="Cupredoxin"/>
</dbReference>
<dbReference type="GO" id="GO:0046872">
    <property type="term" value="F:metal ion binding"/>
    <property type="evidence" value="ECO:0007669"/>
    <property type="project" value="UniProtKB-KW"/>
</dbReference>
<dbReference type="EMBL" id="JAEHOE010000021">
    <property type="protein sequence ID" value="KAG2496078.1"/>
    <property type="molecule type" value="Genomic_DNA"/>
</dbReference>
<keyword evidence="5" id="KW-1185">Reference proteome</keyword>
<keyword evidence="2" id="KW-0186">Copper</keyword>
<dbReference type="OrthoDB" id="533814at2759"/>
<protein>
    <recommendedName>
        <fullName evidence="3">EfeO-type cupredoxin-like domain-containing protein</fullName>
    </recommendedName>
</protein>
<evidence type="ECO:0000256" key="2">
    <source>
        <dbReference type="ARBA" id="ARBA00023008"/>
    </source>
</evidence>
<sequence length="153" mass="16076">MMGAAALLAGVAQPQAALAGLKDYAVTADTDILEVNVTMGTEDGEFIFNPSTIELVQGKLTKLNLTNPSQVTHYFTALEFADKVYSILVLAGDPAVEVKGGIKEVALKAGAKATWILIPIKPGKYPLRCTVKGHDAMVGQVIVKKADVEAPPA</sequence>
<dbReference type="InterPro" id="IPR028096">
    <property type="entry name" value="EfeO_Cupredoxin"/>
</dbReference>
<dbReference type="AlphaFoldDB" id="A0A836C1X8"/>
<accession>A0A836C1X8</accession>
<dbReference type="Gene3D" id="2.60.40.420">
    <property type="entry name" value="Cupredoxins - blue copper proteins"/>
    <property type="match status" value="1"/>
</dbReference>
<dbReference type="Pfam" id="PF13473">
    <property type="entry name" value="Cupredoxin_1"/>
    <property type="match status" value="1"/>
</dbReference>
<dbReference type="Proteomes" id="UP000612055">
    <property type="component" value="Unassembled WGS sequence"/>
</dbReference>
<gene>
    <name evidence="4" type="ORF">HYH03_005996</name>
</gene>
<proteinExistence type="predicted"/>
<organism evidence="4 5">
    <name type="scientific">Edaphochlamys debaryana</name>
    <dbReference type="NCBI Taxonomy" id="47281"/>
    <lineage>
        <taxon>Eukaryota</taxon>
        <taxon>Viridiplantae</taxon>
        <taxon>Chlorophyta</taxon>
        <taxon>core chlorophytes</taxon>
        <taxon>Chlorophyceae</taxon>
        <taxon>CS clade</taxon>
        <taxon>Chlamydomonadales</taxon>
        <taxon>Chlamydomonadales incertae sedis</taxon>
        <taxon>Edaphochlamys</taxon>
    </lineage>
</organism>
<feature type="domain" description="EfeO-type cupredoxin-like" evidence="3">
    <location>
        <begin position="25"/>
        <end position="143"/>
    </location>
</feature>
<evidence type="ECO:0000313" key="5">
    <source>
        <dbReference type="Proteomes" id="UP000612055"/>
    </source>
</evidence>
<dbReference type="SUPFAM" id="SSF49503">
    <property type="entry name" value="Cupredoxins"/>
    <property type="match status" value="1"/>
</dbReference>
<comment type="caution">
    <text evidence="4">The sequence shown here is derived from an EMBL/GenBank/DDBJ whole genome shotgun (WGS) entry which is preliminary data.</text>
</comment>
<evidence type="ECO:0000256" key="1">
    <source>
        <dbReference type="ARBA" id="ARBA00022723"/>
    </source>
</evidence>
<dbReference type="PANTHER" id="PTHR38439:SF3">
    <property type="entry name" value="COPPER-RESISTANT CUPROPROTEIN COPI"/>
    <property type="match status" value="1"/>
</dbReference>
<keyword evidence="1" id="KW-0479">Metal-binding</keyword>
<dbReference type="PANTHER" id="PTHR38439">
    <property type="entry name" value="AURACYANIN-B"/>
    <property type="match status" value="1"/>
</dbReference>
<evidence type="ECO:0000313" key="4">
    <source>
        <dbReference type="EMBL" id="KAG2496078.1"/>
    </source>
</evidence>
<name>A0A836C1X8_9CHLO</name>
<evidence type="ECO:0000259" key="3">
    <source>
        <dbReference type="Pfam" id="PF13473"/>
    </source>
</evidence>
<dbReference type="InterPro" id="IPR050845">
    <property type="entry name" value="Cu-binding_ET"/>
</dbReference>